<dbReference type="Proteomes" id="UP000724672">
    <property type="component" value="Unassembled WGS sequence"/>
</dbReference>
<dbReference type="RefSeq" id="WP_203365998.1">
    <property type="nucleotide sequence ID" value="NZ_WSFT01000028.1"/>
</dbReference>
<name>A0A942Z899_9FIRM</name>
<keyword evidence="3" id="KW-1185">Reference proteome</keyword>
<comment type="caution">
    <text evidence="2">The sequence shown here is derived from an EMBL/GenBank/DDBJ whole genome shotgun (WGS) entry which is preliminary data.</text>
</comment>
<dbReference type="EMBL" id="WSFT01000028">
    <property type="protein sequence ID" value="MBS4538073.1"/>
    <property type="molecule type" value="Genomic_DNA"/>
</dbReference>
<organism evidence="2 3">
    <name type="scientific">Anaeromonas frigoriresistens</name>
    <dbReference type="NCBI Taxonomy" id="2683708"/>
    <lineage>
        <taxon>Bacteria</taxon>
        <taxon>Bacillati</taxon>
        <taxon>Bacillota</taxon>
        <taxon>Tissierellia</taxon>
        <taxon>Tissierellales</taxon>
        <taxon>Thermohalobacteraceae</taxon>
        <taxon>Anaeromonas</taxon>
    </lineage>
</organism>
<evidence type="ECO:0000256" key="1">
    <source>
        <dbReference type="SAM" id="Phobius"/>
    </source>
</evidence>
<keyword evidence="1" id="KW-0812">Transmembrane</keyword>
<keyword evidence="1" id="KW-1133">Transmembrane helix</keyword>
<dbReference type="AlphaFoldDB" id="A0A942Z899"/>
<evidence type="ECO:0000313" key="2">
    <source>
        <dbReference type="EMBL" id="MBS4538073.1"/>
    </source>
</evidence>
<gene>
    <name evidence="2" type="ORF">GOQ27_06345</name>
</gene>
<feature type="transmembrane region" description="Helical" evidence="1">
    <location>
        <begin position="6"/>
        <end position="25"/>
    </location>
</feature>
<reference evidence="2" key="1">
    <citation type="submission" date="2019-12" db="EMBL/GenBank/DDBJ databases">
        <title>Clostridiaceae gen. nov. sp. nov., isolated from sediment in Xinjiang, China.</title>
        <authorList>
            <person name="Zhang R."/>
        </authorList>
    </citation>
    <scope>NUCLEOTIDE SEQUENCE</scope>
    <source>
        <strain evidence="2">D2Q-11</strain>
    </source>
</reference>
<feature type="transmembrane region" description="Helical" evidence="1">
    <location>
        <begin position="32"/>
        <end position="50"/>
    </location>
</feature>
<protein>
    <submittedName>
        <fullName evidence="2">Uncharacterized protein</fullName>
    </submittedName>
</protein>
<accession>A0A942Z899</accession>
<proteinExistence type="predicted"/>
<evidence type="ECO:0000313" key="3">
    <source>
        <dbReference type="Proteomes" id="UP000724672"/>
    </source>
</evidence>
<sequence>MILVTFILTLGFVLIHIFTIHLKFLDKIPRSRFLSISGGVAVAYVFIHILPQLSEHQNEIEETMDI</sequence>
<keyword evidence="1" id="KW-0472">Membrane</keyword>